<evidence type="ECO:0000256" key="1">
    <source>
        <dbReference type="SAM" id="MobiDB-lite"/>
    </source>
</evidence>
<dbReference type="RefSeq" id="WP_115808243.1">
    <property type="nucleotide sequence ID" value="NZ_QREI01000001.1"/>
</dbReference>
<dbReference type="Pfam" id="PF19081">
    <property type="entry name" value="Ig_7"/>
    <property type="match status" value="3"/>
</dbReference>
<dbReference type="InterPro" id="IPR026341">
    <property type="entry name" value="T9SS_type_B"/>
</dbReference>
<reference evidence="3 4" key="1">
    <citation type="submission" date="2018-07" db="EMBL/GenBank/DDBJ databases">
        <title>Genomic Encyclopedia of Type Strains, Phase III (KMG-III): the genomes of soil and plant-associated and newly described type strains.</title>
        <authorList>
            <person name="Whitman W."/>
        </authorList>
    </citation>
    <scope>NUCLEOTIDE SEQUENCE [LARGE SCALE GENOMIC DNA]</scope>
    <source>
        <strain evidence="3 4">CECT 7948</strain>
    </source>
</reference>
<dbReference type="InterPro" id="IPR044023">
    <property type="entry name" value="Ig_7"/>
</dbReference>
<proteinExistence type="predicted"/>
<accession>A0A3D9N501</accession>
<evidence type="ECO:0000313" key="4">
    <source>
        <dbReference type="Proteomes" id="UP000256919"/>
    </source>
</evidence>
<dbReference type="EMBL" id="QREI01000001">
    <property type="protein sequence ID" value="REE27868.1"/>
    <property type="molecule type" value="Genomic_DNA"/>
</dbReference>
<comment type="caution">
    <text evidence="3">The sequence shown here is derived from an EMBL/GenBank/DDBJ whole genome shotgun (WGS) entry which is preliminary data.</text>
</comment>
<feature type="domain" description="Ig-like" evidence="2">
    <location>
        <begin position="436"/>
        <end position="514"/>
    </location>
</feature>
<dbReference type="Pfam" id="PF13585">
    <property type="entry name" value="CHU_C"/>
    <property type="match status" value="1"/>
</dbReference>
<dbReference type="NCBIfam" id="TIGR04131">
    <property type="entry name" value="Bac_Flav_CTERM"/>
    <property type="match status" value="1"/>
</dbReference>
<feature type="region of interest" description="Disordered" evidence="1">
    <location>
        <begin position="1662"/>
        <end position="1681"/>
    </location>
</feature>
<gene>
    <name evidence="3" type="ORF">DFQ09_101707</name>
</gene>
<feature type="domain" description="Ig-like" evidence="2">
    <location>
        <begin position="352"/>
        <end position="430"/>
    </location>
</feature>
<evidence type="ECO:0000313" key="3">
    <source>
        <dbReference type="EMBL" id="REE27868.1"/>
    </source>
</evidence>
<organism evidence="3 4">
    <name type="scientific">Winogradskyella pacifica</name>
    <dbReference type="NCBI Taxonomy" id="664642"/>
    <lineage>
        <taxon>Bacteria</taxon>
        <taxon>Pseudomonadati</taxon>
        <taxon>Bacteroidota</taxon>
        <taxon>Flavobacteriia</taxon>
        <taxon>Flavobacteriales</taxon>
        <taxon>Flavobacteriaceae</taxon>
        <taxon>Winogradskyella</taxon>
    </lineage>
</organism>
<dbReference type="OrthoDB" id="9765926at2"/>
<keyword evidence="4" id="KW-1185">Reference proteome</keyword>
<dbReference type="Proteomes" id="UP000256919">
    <property type="component" value="Unassembled WGS sequence"/>
</dbReference>
<sequence>MTYTYVVFGPFSAKSQNYYTNLYIYLNVRNNLFNLKIIIIFCVSFFTKEVHAQLGFCQGNSGDPIFVEDFGTGTSYIPQLPVGTTTYTFVGYPGPQDGQYTIGPQTSHYGWSMPSDHTGDVNGKALIVNASFTTGEFYTTPIDGLCENTTYEFSSWLMNILPLSGCGGNGIPVNVQFEIWDNTNTNLLASGDTGDIYSEVTPTWEQYGLVFQTLPGQTSVILKMINNGAGGCGNDLAIDDIVFKSCGDLIAVEDTSNNNSASICNSETPYSDVITAIPDFTVFSNHFYQWQVSTDGVNWTDVAGETNASISISGITTRTYYRTKVAEYATNINNLDCNTFSDVYEVFINPNPITPVSNGDVDFDCISSQATLSVTAVSGININWYDAAAGGTLVQSNSESYLATAPGIYYAESVDAITGCVSITRVPVNASGATFPATPVSDGDVNFSCITNDATLSVTVPTGIVVNWYDAPTGGALLQSDSVSYLTAMEGTYYAEAVNTVTGCISLTRVGVTTSTVLPETPISDGDANSGCNSIEATLSVTVPSGIIVDWFDAATAGNLLVSNSTTLVVGTSGTYYAQATDPITGCISATRTAVNGDILTHDIASFNITATCDGATVIINDTLGGTFSFNPSPSDGATIDSNTGTVTNGTSGASYTIEYVTPGLCSDTKTETFNVLVADDASFSITPTCDGGVSTITGNSGGSFSFNPVPTDGASIDTNTGLISGGASDATYTLEYTTSGTCPSTSTQSVTVYSAVTPIAPTPLEVCDDGTPDGLTVIDLSLKNAEITGSNPNYSISYYETLAEAEAETNVLPTLYTNTSNGQIIFAKVKDVNTGCYAITTLELLVQQAPIANTPQALIYCDPDNDGYGLFTLTDVNDEITGGVTSGLTVTYHETQTNANIGVDAIDTTVSYNNIVQNGQILYVRVESSTIATDCATIILLELIVEPTPQLVDPTALQECDDISADGYATFNLTSKSGEILNGQDPTQYILSYYLTQANAIDNISPIANPLAYVNTDDFNQIIWIRVEDNTTVEGCYKITSLELIVNPLPVLVTPAPLELCDVNNSGDEQEGFILENVNDDILNGQTGITLTHYETQLDADNATNPIVSPYVNTSNAQTVFVRAENDITGCYNTSTLTLRVNPIPSPEPNPDSIEICDVDNDGFGQFDLEIRTVEITNGESDVVITYHETQNDAETGSNAIVGLYNNIVAHNQLIYVRSENTLTGCYSLTQNTLELIVNPAPEVPVNLETYTICDSNNDGLAQFDLTTKDEEILNGQDPLNVILTYHISAVNAETGTNPIINIGNYTNTGNPQTIYVRLYDPITGCYDTGQFELIVALPPEAIQPTQLSECDDLGEVPGDEITAFDLTIKNAEITGGNTSWSVAYYETNTDAQAQENAISDPTNYNNRSVNGQVANPQTLYAVVTDTNTGCVDFVTLTIRVLPNPTPTESSLLPNIELCDDINTGDGVELFDLTENEILIRNGEAGVTVTYYESADDANSGTNAIPDPVQYTNIEASEQEIYVRVTKDATGCYALVDFTIVVHPLPEVVAVTDFIQCELSTDGFDNFDLTTKDEEVLNGQDPTQFIVSYHENLADAEAGINGIAGSYTNLSNPQEIFVTITNTITGCSISTQSFNIEVQEAAQANPNMEPIVYETCDDNMETDGDSTNDSTQFDLTTRDPEVLDGQDPLNYIVTYFATQEEADLNVNPLPTLYENSVNPQVIYARVDNDTLDTTGNDTSICYEVAELTLQVNPLPKFNLEENYTLCLNTNGTEILEPLVIDTGLSTADYSFIWTYEGALISQTGSSIMPTEGGTYAVYITNIVTGCENEDSTLVIESEPPSLTIERVTQAFADNHVLEALAIGIGVYEYSLDGGPWQDEGTFTNVSAGDHEITARDKNGCGLTVTSKFIIDYPLYFTPNGDGNNETWNIEGIGSNAIIYIFDRYGKLLKQLSPDGEGWNGTFNGNALPTSDYWFTVEYDEPSSGVRKEFRAHFSLKR</sequence>
<name>A0A3D9N501_9FLAO</name>
<feature type="domain" description="Ig-like" evidence="2">
    <location>
        <begin position="519"/>
        <end position="597"/>
    </location>
</feature>
<protein>
    <submittedName>
        <fullName evidence="3">Gliding motility-associated-like protein</fullName>
    </submittedName>
</protein>
<evidence type="ECO:0000259" key="2">
    <source>
        <dbReference type="Pfam" id="PF19081"/>
    </source>
</evidence>